<comment type="caution">
    <text evidence="1">The sequence shown here is derived from an EMBL/GenBank/DDBJ whole genome shotgun (WGS) entry which is preliminary data.</text>
</comment>
<reference evidence="1 2" key="1">
    <citation type="submission" date="2017-10" db="EMBL/GenBank/DDBJ databases">
        <title>Nyctiphanis sp. nov., isolated from the stomach of the euphausiid Nyctiphanes simplex (Hansen, 1911) in the Gulf of California.</title>
        <authorList>
            <person name="Gomez-Gil B."/>
            <person name="Aguilar-Mendez M."/>
            <person name="Lopez-Cortes A."/>
            <person name="Gomez-Gutierrez J."/>
            <person name="Roque A."/>
            <person name="Lang E."/>
            <person name="Gonzalez-Castillo A."/>
        </authorList>
    </citation>
    <scope>NUCLEOTIDE SEQUENCE [LARGE SCALE GENOMIC DNA]</scope>
    <source>
        <strain evidence="1 2">CAIM 600</strain>
    </source>
</reference>
<proteinExistence type="predicted"/>
<organism evidence="1 2">
    <name type="scientific">Veronia nyctiphanis</name>
    <dbReference type="NCBI Taxonomy" id="1278244"/>
    <lineage>
        <taxon>Bacteria</taxon>
        <taxon>Pseudomonadati</taxon>
        <taxon>Pseudomonadota</taxon>
        <taxon>Gammaproteobacteria</taxon>
        <taxon>Vibrionales</taxon>
        <taxon>Vibrionaceae</taxon>
        <taxon>Veronia</taxon>
    </lineage>
</organism>
<dbReference type="OrthoDB" id="3251881at2"/>
<protein>
    <submittedName>
        <fullName evidence="1">Uncharacterized protein</fullName>
    </submittedName>
</protein>
<dbReference type="AlphaFoldDB" id="A0A4Q0YZV6"/>
<name>A0A4Q0YZV6_9GAMM</name>
<evidence type="ECO:0000313" key="1">
    <source>
        <dbReference type="EMBL" id="RXJ74691.1"/>
    </source>
</evidence>
<accession>A0A4Q0YZV6</accession>
<dbReference type="RefSeq" id="WP_129120582.1">
    <property type="nucleotide sequence ID" value="NZ_PEIB01000001.1"/>
</dbReference>
<evidence type="ECO:0000313" key="2">
    <source>
        <dbReference type="Proteomes" id="UP000290287"/>
    </source>
</evidence>
<sequence length="222" mass="26507">MNLLRERNPNAKLYFYQWDSFNIYKDEREISKHFDRVFSFQLCDCKDGVKYLPNPHFSEVKELEVKLKNGIYYIGIFTIQRYRTLNSIAKTCKERNIEFKWELYSNNFLIKFIFGKNIINRKVSAEKIVTLYKDFGVVLDLGQSNQSGVTQRFFESLSLGCSVISFSPDVSKFQNMSNMVLTYKSFRKGKWFDDQKAETEKLKEFISKYHIDNWINEIFKKD</sequence>
<keyword evidence="2" id="KW-1185">Reference proteome</keyword>
<dbReference type="Proteomes" id="UP000290287">
    <property type="component" value="Unassembled WGS sequence"/>
</dbReference>
<dbReference type="EMBL" id="PEIB01000001">
    <property type="protein sequence ID" value="RXJ74691.1"/>
    <property type="molecule type" value="Genomic_DNA"/>
</dbReference>
<gene>
    <name evidence="1" type="ORF">CS022_00090</name>
</gene>